<dbReference type="Pfam" id="PF14529">
    <property type="entry name" value="Exo_endo_phos_2"/>
    <property type="match status" value="1"/>
</dbReference>
<dbReference type="Gene3D" id="3.30.420.10">
    <property type="entry name" value="Ribonuclease H-like superfamily/Ribonuclease H"/>
    <property type="match status" value="1"/>
</dbReference>
<dbReference type="Pfam" id="PF00665">
    <property type="entry name" value="rve"/>
    <property type="match status" value="1"/>
</dbReference>
<reference evidence="2" key="1">
    <citation type="submission" date="2020-02" db="EMBL/GenBank/DDBJ databases">
        <title>Relaxed selection underlies rapid genomic changes in the transitions from sociality to social parasitism in ants.</title>
        <authorList>
            <person name="Bi X."/>
        </authorList>
    </citation>
    <scope>NUCLEOTIDE SEQUENCE</scope>
    <source>
        <strain evidence="2">BGI-DK2013a</strain>
        <tissue evidence="2">Whole body</tissue>
    </source>
</reference>
<dbReference type="AlphaFoldDB" id="A0A836J7T2"/>
<proteinExistence type="predicted"/>
<dbReference type="GO" id="GO:0003824">
    <property type="term" value="F:catalytic activity"/>
    <property type="evidence" value="ECO:0007669"/>
    <property type="project" value="InterPro"/>
</dbReference>
<accession>A0A836J7T2</accession>
<dbReference type="SUPFAM" id="SSF53098">
    <property type="entry name" value="Ribonuclease H-like"/>
    <property type="match status" value="1"/>
</dbReference>
<dbReference type="PANTHER" id="PTHR37984">
    <property type="entry name" value="PROTEIN CBG26694"/>
    <property type="match status" value="1"/>
</dbReference>
<dbReference type="InterPro" id="IPR036397">
    <property type="entry name" value="RNaseH_sf"/>
</dbReference>
<dbReference type="GO" id="GO:0003676">
    <property type="term" value="F:nucleic acid binding"/>
    <property type="evidence" value="ECO:0007669"/>
    <property type="project" value="InterPro"/>
</dbReference>
<evidence type="ECO:0000313" key="2">
    <source>
        <dbReference type="EMBL" id="KAG5308011.1"/>
    </source>
</evidence>
<comment type="caution">
    <text evidence="2">The sequence shown here is derived from an EMBL/GenBank/DDBJ whole genome shotgun (WGS) entry which is preliminary data.</text>
</comment>
<dbReference type="GO" id="GO:0015074">
    <property type="term" value="P:DNA integration"/>
    <property type="evidence" value="ECO:0007669"/>
    <property type="project" value="InterPro"/>
</dbReference>
<dbReference type="InterPro" id="IPR001584">
    <property type="entry name" value="Integrase_cat-core"/>
</dbReference>
<dbReference type="InterPro" id="IPR050951">
    <property type="entry name" value="Retrovirus_Pol_polyprotein"/>
</dbReference>
<dbReference type="InterPro" id="IPR036691">
    <property type="entry name" value="Endo/exonu/phosph_ase_sf"/>
</dbReference>
<keyword evidence="3" id="KW-1185">Reference proteome</keyword>
<feature type="non-terminal residue" evidence="2">
    <location>
        <position position="388"/>
    </location>
</feature>
<dbReference type="PANTHER" id="PTHR37984:SF15">
    <property type="entry name" value="INTEGRASE CATALYTIC DOMAIN-CONTAINING PROTEIN"/>
    <property type="match status" value="1"/>
</dbReference>
<dbReference type="SUPFAM" id="SSF56219">
    <property type="entry name" value="DNase I-like"/>
    <property type="match status" value="1"/>
</dbReference>
<organism evidence="2 3">
    <name type="scientific">Acromyrmex insinuator</name>
    <dbReference type="NCBI Taxonomy" id="230686"/>
    <lineage>
        <taxon>Eukaryota</taxon>
        <taxon>Metazoa</taxon>
        <taxon>Ecdysozoa</taxon>
        <taxon>Arthropoda</taxon>
        <taxon>Hexapoda</taxon>
        <taxon>Insecta</taxon>
        <taxon>Pterygota</taxon>
        <taxon>Neoptera</taxon>
        <taxon>Endopterygota</taxon>
        <taxon>Hymenoptera</taxon>
        <taxon>Apocrita</taxon>
        <taxon>Aculeata</taxon>
        <taxon>Formicoidea</taxon>
        <taxon>Formicidae</taxon>
        <taxon>Myrmicinae</taxon>
        <taxon>Acromyrmex</taxon>
    </lineage>
</organism>
<feature type="domain" description="Integrase catalytic" evidence="1">
    <location>
        <begin position="103"/>
        <end position="285"/>
    </location>
</feature>
<dbReference type="EMBL" id="JAANHZ010000706">
    <property type="protein sequence ID" value="KAG5308011.1"/>
    <property type="molecule type" value="Genomic_DNA"/>
</dbReference>
<feature type="non-terminal residue" evidence="2">
    <location>
        <position position="1"/>
    </location>
</feature>
<name>A0A836J7T2_9HYME</name>
<gene>
    <name evidence="2" type="ORF">G6Z75_0011501</name>
</gene>
<dbReference type="InterPro" id="IPR012337">
    <property type="entry name" value="RNaseH-like_sf"/>
</dbReference>
<evidence type="ECO:0000259" key="1">
    <source>
        <dbReference type="PROSITE" id="PS50994"/>
    </source>
</evidence>
<dbReference type="Proteomes" id="UP000667349">
    <property type="component" value="Unassembled WGS sequence"/>
</dbReference>
<dbReference type="PROSITE" id="PS50994">
    <property type="entry name" value="INTEGRASE"/>
    <property type="match status" value="1"/>
</dbReference>
<protein>
    <submittedName>
        <fullName evidence="2">RTJK polymerase</fullName>
    </submittedName>
</protein>
<dbReference type="Gene3D" id="3.60.10.10">
    <property type="entry name" value="Endonuclease/exonuclease/phosphatase"/>
    <property type="match status" value="1"/>
</dbReference>
<dbReference type="InterPro" id="IPR005135">
    <property type="entry name" value="Endo/exonuclease/phosphatase"/>
</dbReference>
<sequence>MKYVKNGWMSEKSDMEQQIHEHGSESTDIQILGPFNIDIHGGNSEISKTKVFHIKMRTDYRACASKQCRYYANVELKDTAKQENSIRRRALVEENFEERRRGQLEDPCISLFLSKKETSVMDTLGHLLETSSGNKYLLVIVDCFNKVKVEAFPLKNVRSKTIAETFLNQIISRHGVPLEVHIDQGRNFESRVFCELSRILGIKKTRTTVLHPQSDAQVKRQHHTILDYLAKFVSKNSISKKGRRSFKIYYTLHPFNSARGGAAVIICDNIKHFDESKFNFFTAGGDFNAKHTYWCSRYVSAKGKELPQAGKSLDCTFLSSGSPSYRSTDINRHPDIIDFFIKSLSINYVGKSISTCYLSLDHTPIILTLNNLIIYKEPSPYLTNNKTD</sequence>
<evidence type="ECO:0000313" key="3">
    <source>
        <dbReference type="Proteomes" id="UP000667349"/>
    </source>
</evidence>